<dbReference type="Gene3D" id="3.90.79.10">
    <property type="entry name" value="Nucleoside Triphosphate Pyrophosphohydrolase"/>
    <property type="match status" value="1"/>
</dbReference>
<evidence type="ECO:0000256" key="3">
    <source>
        <dbReference type="ARBA" id="ARBA00022723"/>
    </source>
</evidence>
<dbReference type="InterPro" id="IPR045121">
    <property type="entry name" value="CoAse"/>
</dbReference>
<dbReference type="PROSITE" id="PS51462">
    <property type="entry name" value="NUDIX"/>
    <property type="match status" value="1"/>
</dbReference>
<dbReference type="InterPro" id="IPR000086">
    <property type="entry name" value="NUDIX_hydrolase_dom"/>
</dbReference>
<sequence>MLRYLIKVASNRGLLAHSKTLTTWLSPSLSSSGRATTFASGPFSASNIERTLKELNEESLRKKLVGDYEADGTARQSSVLIPLCRHEGKPSILFTLRSNRLSRHKGYPCFPGGVFEDGDVDSIHTALRETHEELGLESKYVKVLGTMPRFKVPRDNIEITAVIADIGDIDSHELKINHNEVPTKSGASQPCYYIFSLHAWCPTSISDPFVQSFLGKNTNRRTLPARATKEIFFAVIK</sequence>
<dbReference type="GeneID" id="111254747"/>
<dbReference type="RefSeq" id="XP_022671653.1">
    <property type="nucleotide sequence ID" value="XM_022815918.1"/>
</dbReference>
<evidence type="ECO:0000256" key="1">
    <source>
        <dbReference type="ARBA" id="ARBA00001936"/>
    </source>
</evidence>
<evidence type="ECO:0000259" key="7">
    <source>
        <dbReference type="PROSITE" id="PS51462"/>
    </source>
</evidence>
<accession>A0A7M7KWJ1</accession>
<dbReference type="GO" id="GO:0010945">
    <property type="term" value="F:coenzyme A diphosphatase activity"/>
    <property type="evidence" value="ECO:0007669"/>
    <property type="project" value="InterPro"/>
</dbReference>
<reference evidence="8" key="1">
    <citation type="submission" date="2021-01" db="UniProtKB">
        <authorList>
            <consortium name="EnsemblMetazoa"/>
        </authorList>
    </citation>
    <scope>IDENTIFICATION</scope>
</reference>
<organism evidence="8 9">
    <name type="scientific">Varroa destructor</name>
    <name type="common">Honeybee mite</name>
    <dbReference type="NCBI Taxonomy" id="109461"/>
    <lineage>
        <taxon>Eukaryota</taxon>
        <taxon>Metazoa</taxon>
        <taxon>Ecdysozoa</taxon>
        <taxon>Arthropoda</taxon>
        <taxon>Chelicerata</taxon>
        <taxon>Arachnida</taxon>
        <taxon>Acari</taxon>
        <taxon>Parasitiformes</taxon>
        <taxon>Mesostigmata</taxon>
        <taxon>Gamasina</taxon>
        <taxon>Dermanyssoidea</taxon>
        <taxon>Varroidae</taxon>
        <taxon>Varroa</taxon>
    </lineage>
</organism>
<dbReference type="AlphaFoldDB" id="A0A7M7KWJ1"/>
<proteinExistence type="predicted"/>
<keyword evidence="9" id="KW-1185">Reference proteome</keyword>
<keyword evidence="5" id="KW-0460">Magnesium</keyword>
<comment type="cofactor">
    <cofactor evidence="1">
        <name>Mn(2+)</name>
        <dbReference type="ChEBI" id="CHEBI:29035"/>
    </cofactor>
</comment>
<dbReference type="InterPro" id="IPR015797">
    <property type="entry name" value="NUDIX_hydrolase-like_dom_sf"/>
</dbReference>
<name>A0A7M7KWJ1_VARDE</name>
<evidence type="ECO:0000256" key="6">
    <source>
        <dbReference type="ARBA" id="ARBA00023211"/>
    </source>
</evidence>
<dbReference type="Proteomes" id="UP000594260">
    <property type="component" value="Unplaced"/>
</dbReference>
<protein>
    <recommendedName>
        <fullName evidence="7">Nudix hydrolase domain-containing protein</fullName>
    </recommendedName>
</protein>
<evidence type="ECO:0000256" key="5">
    <source>
        <dbReference type="ARBA" id="ARBA00022842"/>
    </source>
</evidence>
<evidence type="ECO:0000256" key="2">
    <source>
        <dbReference type="ARBA" id="ARBA00001946"/>
    </source>
</evidence>
<keyword evidence="4" id="KW-0378">Hydrolase</keyword>
<evidence type="ECO:0000256" key="4">
    <source>
        <dbReference type="ARBA" id="ARBA00022801"/>
    </source>
</evidence>
<dbReference type="EnsemblMetazoa" id="XM_022815918">
    <property type="protein sequence ID" value="XP_022671653"/>
    <property type="gene ID" value="LOC111254747"/>
</dbReference>
<dbReference type="GO" id="GO:0046872">
    <property type="term" value="F:metal ion binding"/>
    <property type="evidence" value="ECO:0007669"/>
    <property type="project" value="UniProtKB-KW"/>
</dbReference>
<dbReference type="PANTHER" id="PTHR12992:SF11">
    <property type="entry name" value="MITOCHONDRIAL COENZYME A DIPHOSPHATASE NUDT8"/>
    <property type="match status" value="1"/>
</dbReference>
<dbReference type="PANTHER" id="PTHR12992">
    <property type="entry name" value="NUDIX HYDROLASE"/>
    <property type="match status" value="1"/>
</dbReference>
<evidence type="ECO:0000313" key="9">
    <source>
        <dbReference type="Proteomes" id="UP000594260"/>
    </source>
</evidence>
<dbReference type="SUPFAM" id="SSF55811">
    <property type="entry name" value="Nudix"/>
    <property type="match status" value="1"/>
</dbReference>
<evidence type="ECO:0000313" key="8">
    <source>
        <dbReference type="EnsemblMetazoa" id="XP_022671653"/>
    </source>
</evidence>
<comment type="cofactor">
    <cofactor evidence="2">
        <name>Mg(2+)</name>
        <dbReference type="ChEBI" id="CHEBI:18420"/>
    </cofactor>
</comment>
<feature type="domain" description="Nudix hydrolase" evidence="7">
    <location>
        <begin position="74"/>
        <end position="214"/>
    </location>
</feature>
<keyword evidence="3" id="KW-0479">Metal-binding</keyword>
<dbReference type="Pfam" id="PF00293">
    <property type="entry name" value="NUDIX"/>
    <property type="match status" value="1"/>
</dbReference>
<dbReference type="CDD" id="cd03426">
    <property type="entry name" value="NUDIX_CoAse_Nudt7"/>
    <property type="match status" value="1"/>
</dbReference>
<keyword evidence="6" id="KW-0464">Manganese</keyword>